<dbReference type="InterPro" id="IPR050300">
    <property type="entry name" value="GDXG_lipolytic_enzyme"/>
</dbReference>
<feature type="domain" description="Alpha/beta hydrolase fold-3" evidence="2">
    <location>
        <begin position="87"/>
        <end position="293"/>
    </location>
</feature>
<accession>A0AB35WU92</accession>
<evidence type="ECO:0000313" key="4">
    <source>
        <dbReference type="Proteomes" id="UP001307839"/>
    </source>
</evidence>
<dbReference type="GO" id="GO:0016787">
    <property type="term" value="F:hydrolase activity"/>
    <property type="evidence" value="ECO:0007669"/>
    <property type="project" value="UniProtKB-KW"/>
</dbReference>
<evidence type="ECO:0000313" key="3">
    <source>
        <dbReference type="EMBL" id="MEE1866829.1"/>
    </source>
</evidence>
<dbReference type="Proteomes" id="UP001307839">
    <property type="component" value="Unassembled WGS sequence"/>
</dbReference>
<name>A0AB35WU92_9PSED</name>
<proteinExistence type="predicted"/>
<dbReference type="EMBL" id="JAZDQP010000006">
    <property type="protein sequence ID" value="MEE1866829.1"/>
    <property type="molecule type" value="Genomic_DNA"/>
</dbReference>
<organism evidence="3 4">
    <name type="scientific">Pseudomonas auratipiscis</name>
    <dbReference type="NCBI Taxonomy" id="3115853"/>
    <lineage>
        <taxon>Bacteria</taxon>
        <taxon>Pseudomonadati</taxon>
        <taxon>Pseudomonadota</taxon>
        <taxon>Gammaproteobacteria</taxon>
        <taxon>Pseudomonadales</taxon>
        <taxon>Pseudomonadaceae</taxon>
        <taxon>Pseudomonas</taxon>
    </lineage>
</organism>
<dbReference type="AlphaFoldDB" id="A0AB35WU92"/>
<evidence type="ECO:0000256" key="1">
    <source>
        <dbReference type="ARBA" id="ARBA00022801"/>
    </source>
</evidence>
<evidence type="ECO:0000259" key="2">
    <source>
        <dbReference type="Pfam" id="PF07859"/>
    </source>
</evidence>
<dbReference type="InterPro" id="IPR013094">
    <property type="entry name" value="AB_hydrolase_3"/>
</dbReference>
<keyword evidence="4" id="KW-1185">Reference proteome</keyword>
<reference evidence="3 4" key="1">
    <citation type="submission" date="2024-01" db="EMBL/GenBank/DDBJ databases">
        <title>Unpublished Manusciprt.</title>
        <authorList>
            <person name="Duman M."/>
            <person name="Valdes E.G."/>
            <person name="Ajmi N."/>
            <person name="Altun S."/>
            <person name="Saticioglu I.B."/>
        </authorList>
    </citation>
    <scope>NUCLEOTIDE SEQUENCE [LARGE SCALE GENOMIC DNA]</scope>
    <source>
        <strain evidence="3 4">120P</strain>
    </source>
</reference>
<dbReference type="InterPro" id="IPR029058">
    <property type="entry name" value="AB_hydrolase_fold"/>
</dbReference>
<dbReference type="Gene3D" id="3.40.50.1820">
    <property type="entry name" value="alpha/beta hydrolase"/>
    <property type="match status" value="1"/>
</dbReference>
<dbReference type="PANTHER" id="PTHR48081">
    <property type="entry name" value="AB HYDROLASE SUPERFAMILY PROTEIN C4A8.06C"/>
    <property type="match status" value="1"/>
</dbReference>
<comment type="caution">
    <text evidence="3">The sequence shown here is derived from an EMBL/GenBank/DDBJ whole genome shotgun (WGS) entry which is preliminary data.</text>
</comment>
<protein>
    <submittedName>
        <fullName evidence="3">Alpha/beta hydrolase</fullName>
    </submittedName>
</protein>
<dbReference type="Pfam" id="PF07859">
    <property type="entry name" value="Abhydrolase_3"/>
    <property type="match status" value="1"/>
</dbReference>
<dbReference type="PANTHER" id="PTHR48081:SF8">
    <property type="entry name" value="ALPHA_BETA HYDROLASE FOLD-3 DOMAIN-CONTAINING PROTEIN-RELATED"/>
    <property type="match status" value="1"/>
</dbReference>
<sequence length="325" mass="35535">MSLHPDLAAFLELAEFGRLTGKSKPMHELSVEAARAEFEATSAILDPAPPADLEVLELTFTTRDGIHLPARLYRRSTTAAGAQPLTLYFHGGGFVVGSLDSHDSVCRRLASTGAAAVLAPAYRLAPEHRAPTALDDALDSVNWLTTVATELNLDINRVSFAGDSVGATLATSLALIAAAEPARITVQPLCQLLFYPVTDMSRQRASHRLYAEGYLLETDTLEWFYSHYCAAHRDDPRLSPLLVKHLPVMAPAYISLARFDPLVDEGLAYVERLRASGTQVHLDIQEGLTHDFLRMTGIVAEAAQVYEHCTDWQASQVIREEVETG</sequence>
<dbReference type="SUPFAM" id="SSF53474">
    <property type="entry name" value="alpha/beta-Hydrolases"/>
    <property type="match status" value="1"/>
</dbReference>
<keyword evidence="1 3" id="KW-0378">Hydrolase</keyword>
<gene>
    <name evidence="3" type="ORF">V0R53_10510</name>
</gene>
<dbReference type="RefSeq" id="WP_330079474.1">
    <property type="nucleotide sequence ID" value="NZ_JAZDCU010000009.1"/>
</dbReference>